<dbReference type="Proteomes" id="UP000832034">
    <property type="component" value="Chromosome"/>
</dbReference>
<dbReference type="PANTHER" id="PTHR42709:SF4">
    <property type="entry name" value="INNER MEMBRANE PROTEIN YQAA"/>
    <property type="match status" value="1"/>
</dbReference>
<proteinExistence type="predicted"/>
<dbReference type="InterPro" id="IPR051311">
    <property type="entry name" value="DedA_domain"/>
</dbReference>
<reference evidence="2" key="2">
    <citation type="journal article" date="2022" name="Res Sq">
        <title>Evolution of multicellular longitudinally dividing oral cavity symbionts (Neisseriaceae).</title>
        <authorList>
            <person name="Nyongesa S."/>
            <person name="Weber P."/>
            <person name="Bernet E."/>
            <person name="Pullido F."/>
            <person name="Nieckarz M."/>
            <person name="Delaby M."/>
            <person name="Nieves C."/>
            <person name="Viehboeck T."/>
            <person name="Krause N."/>
            <person name="Rivera-Millot A."/>
            <person name="Nakamura A."/>
            <person name="Vischer N."/>
            <person name="VanNieuwenhze M."/>
            <person name="Brun Y."/>
            <person name="Cava F."/>
            <person name="Bulgheresi S."/>
            <person name="Veyrier F."/>
        </authorList>
    </citation>
    <scope>NUCLEOTIDE SEQUENCE</scope>
    <source>
        <strain evidence="2">SAG 1488-6</strain>
    </source>
</reference>
<feature type="transmembrane region" description="Helical" evidence="1">
    <location>
        <begin position="41"/>
        <end position="63"/>
    </location>
</feature>
<dbReference type="EMBL" id="CP091512">
    <property type="protein sequence ID" value="UOO92990.1"/>
    <property type="molecule type" value="Genomic_DNA"/>
</dbReference>
<keyword evidence="1" id="KW-0812">Transmembrane</keyword>
<name>A0ABY4EC47_VITST</name>
<feature type="transmembrane region" description="Helical" evidence="1">
    <location>
        <begin position="113"/>
        <end position="138"/>
    </location>
</feature>
<evidence type="ECO:0000256" key="1">
    <source>
        <dbReference type="SAM" id="Phobius"/>
    </source>
</evidence>
<sequence>MMNEIWWQWLGLWFSAFSSATILPGTSDVVLVAMIHQHPQWWGWAWLIATIGNSMGGVVSYYMGRLLPHKHRAPDKMITWIYKYGYWALLMSWVPFIGDGLAIAAGWLRLNVFLSALMLTIGKFARYGVLIFGTLQVIA</sequence>
<dbReference type="RefSeq" id="WP_019958094.1">
    <property type="nucleotide sequence ID" value="NZ_CP091512.1"/>
</dbReference>
<keyword evidence="1" id="KW-0472">Membrane</keyword>
<organism evidence="2 3">
    <name type="scientific">Vitreoscilla stercoraria</name>
    <dbReference type="NCBI Taxonomy" id="61"/>
    <lineage>
        <taxon>Bacteria</taxon>
        <taxon>Pseudomonadati</taxon>
        <taxon>Pseudomonadota</taxon>
        <taxon>Betaproteobacteria</taxon>
        <taxon>Neisseriales</taxon>
        <taxon>Neisseriaceae</taxon>
        <taxon>Vitreoscilla</taxon>
    </lineage>
</organism>
<feature type="transmembrane region" description="Helical" evidence="1">
    <location>
        <begin position="84"/>
        <end position="107"/>
    </location>
</feature>
<reference evidence="2" key="1">
    <citation type="submission" date="2021-12" db="EMBL/GenBank/DDBJ databases">
        <authorList>
            <person name="Veyrier F.J."/>
        </authorList>
    </citation>
    <scope>NUCLEOTIDE SEQUENCE</scope>
    <source>
        <strain evidence="2">SAG 1488-6</strain>
    </source>
</reference>
<gene>
    <name evidence="2" type="ORF">LVJ81_02835</name>
</gene>
<keyword evidence="3" id="KW-1185">Reference proteome</keyword>
<keyword evidence="1" id="KW-1133">Transmembrane helix</keyword>
<evidence type="ECO:0000313" key="2">
    <source>
        <dbReference type="EMBL" id="UOO92990.1"/>
    </source>
</evidence>
<evidence type="ECO:0000313" key="3">
    <source>
        <dbReference type="Proteomes" id="UP000832034"/>
    </source>
</evidence>
<protein>
    <submittedName>
        <fullName evidence="2">DedA family protein</fullName>
    </submittedName>
</protein>
<accession>A0ABY4EC47</accession>
<dbReference type="PANTHER" id="PTHR42709">
    <property type="entry name" value="ALKALINE PHOSPHATASE LIKE PROTEIN"/>
    <property type="match status" value="1"/>
</dbReference>
<feature type="transmembrane region" description="Helical" evidence="1">
    <location>
        <begin position="12"/>
        <end position="35"/>
    </location>
</feature>